<name>A0A328XYT4_9GAMM</name>
<accession>A0A328XYT4</accession>
<proteinExistence type="predicted"/>
<comment type="caution">
    <text evidence="1">The sequence shown here is derived from an EMBL/GenBank/DDBJ whole genome shotgun (WGS) entry which is preliminary data.</text>
</comment>
<dbReference type="Proteomes" id="UP000249700">
    <property type="component" value="Unassembled WGS sequence"/>
</dbReference>
<evidence type="ECO:0000313" key="2">
    <source>
        <dbReference type="Proteomes" id="UP000249700"/>
    </source>
</evidence>
<organism evidence="1 2">
    <name type="scientific">Onishia taeanensis</name>
    <dbReference type="NCBI Taxonomy" id="284577"/>
    <lineage>
        <taxon>Bacteria</taxon>
        <taxon>Pseudomonadati</taxon>
        <taxon>Pseudomonadota</taxon>
        <taxon>Gammaproteobacteria</taxon>
        <taxon>Oceanospirillales</taxon>
        <taxon>Halomonadaceae</taxon>
        <taxon>Onishia</taxon>
    </lineage>
</organism>
<reference evidence="1 2" key="1">
    <citation type="submission" date="2018-06" db="EMBL/GenBank/DDBJ databases">
        <title>Comparative analysis of microorganisms from saline springs in Andes Mountain Range, Colombia.</title>
        <authorList>
            <person name="Rubin E."/>
        </authorList>
    </citation>
    <scope>NUCLEOTIDE SEQUENCE [LARGE SCALE GENOMIC DNA]</scope>
    <source>
        <strain evidence="1 2">USBA-857</strain>
    </source>
</reference>
<gene>
    <name evidence="1" type="ORF">BCL93_106223</name>
</gene>
<protein>
    <recommendedName>
        <fullName evidence="3">Porin</fullName>
    </recommendedName>
</protein>
<evidence type="ECO:0008006" key="3">
    <source>
        <dbReference type="Google" id="ProtNLM"/>
    </source>
</evidence>
<sequence>MGLQWQPYPKILISAEYHYINGTGWTPIQDNPDAANTSQYWNMFLTQFSLRF</sequence>
<evidence type="ECO:0000313" key="1">
    <source>
        <dbReference type="EMBL" id="RAR61017.1"/>
    </source>
</evidence>
<dbReference type="AlphaFoldDB" id="A0A328XYT4"/>
<dbReference type="EMBL" id="QLSX01000006">
    <property type="protein sequence ID" value="RAR61017.1"/>
    <property type="molecule type" value="Genomic_DNA"/>
</dbReference>